<dbReference type="EMBL" id="PP965177">
    <property type="protein sequence ID" value="XDJ02579.1"/>
    <property type="molecule type" value="Genomic_DNA"/>
</dbReference>
<accession>A0AB39C7G0</accession>
<protein>
    <submittedName>
        <fullName evidence="1">Uncharacterized protein</fullName>
    </submittedName>
</protein>
<sequence length="94" mass="11112">MLMNPKGIFHKLVVIANDHKVKSDMVRVLKDKLKNRISINTLKEHLAWEKKHEVDARNYDGWEEFDDVGYGKALAKKEARIELLEELIRLKERD</sequence>
<organism evidence="1">
    <name type="scientific">Bacillus phage KoopaTroopa</name>
    <dbReference type="NCBI Taxonomy" id="3234046"/>
    <lineage>
        <taxon>Viruses</taxon>
        <taxon>Duplodnaviria</taxon>
        <taxon>Heunggongvirae</taxon>
        <taxon>Uroviricota</taxon>
        <taxon>Caudoviricetes</taxon>
    </lineage>
</organism>
<name>A0AB39C7G0_9CAUD</name>
<evidence type="ECO:0000313" key="1">
    <source>
        <dbReference type="EMBL" id="XDJ02579.1"/>
    </source>
</evidence>
<reference evidence="1" key="1">
    <citation type="submission" date="2024-06" db="EMBL/GenBank/DDBJ databases">
        <authorList>
            <person name="Lee H."/>
            <person name="Agrawal S."/>
        </authorList>
    </citation>
    <scope>NUCLEOTIDE SEQUENCE</scope>
</reference>
<proteinExistence type="predicted"/>